<protein>
    <submittedName>
        <fullName evidence="2">Uncharacterized protein</fullName>
    </submittedName>
</protein>
<dbReference type="Proteomes" id="UP000582981">
    <property type="component" value="Unassembled WGS sequence"/>
</dbReference>
<proteinExistence type="predicted"/>
<organism evidence="2 3">
    <name type="scientific">Pseudomonas gingeri</name>
    <dbReference type="NCBI Taxonomy" id="117681"/>
    <lineage>
        <taxon>Bacteria</taxon>
        <taxon>Pseudomonadati</taxon>
        <taxon>Pseudomonadota</taxon>
        <taxon>Gammaproteobacteria</taxon>
        <taxon>Pseudomonadales</taxon>
        <taxon>Pseudomonadaceae</taxon>
        <taxon>Pseudomonas</taxon>
    </lineage>
</organism>
<reference evidence="2 3" key="1">
    <citation type="submission" date="2020-04" db="EMBL/GenBank/DDBJ databases">
        <title>Molecular characterization of pseudomonads from Agaricus bisporus reveal novel blotch 2 pathogens in Western Europe.</title>
        <authorList>
            <person name="Taparia T."/>
            <person name="Krijger M."/>
            <person name="Haynes E."/>
            <person name="Elpinstone J.G."/>
            <person name="Noble R."/>
            <person name="Van Der Wolf J."/>
        </authorList>
    </citation>
    <scope>NUCLEOTIDE SEQUENCE [LARGE SCALE GENOMIC DNA]</scope>
    <source>
        <strain evidence="2 3">F1001</strain>
    </source>
</reference>
<sequence>MSDNEKKLSWLSAFDMMLNGTALGLGKNHWAKSLWLKFAIVFMVVGPMFECIDAQDYAGAMPPEAPMIKATGTFIRYIGYAGVKEVSYIQFNADNGMTYRTQHSVVPAELDDLGGLKSPIKVYVEGFLLKNGGGSFYPLKLTTLNGVDLASTDKLMKSLLIGRNPFYIGKLEALFFIALVLWGFSFFYANQLRRFDSKRRDKVRNAKG</sequence>
<evidence type="ECO:0000313" key="3">
    <source>
        <dbReference type="Proteomes" id="UP000582981"/>
    </source>
</evidence>
<keyword evidence="1" id="KW-0812">Transmembrane</keyword>
<dbReference type="EMBL" id="JACAPU010000005">
    <property type="protein sequence ID" value="NWB45696.1"/>
    <property type="molecule type" value="Genomic_DNA"/>
</dbReference>
<gene>
    <name evidence="2" type="ORF">HX829_04250</name>
</gene>
<feature type="transmembrane region" description="Helical" evidence="1">
    <location>
        <begin position="173"/>
        <end position="190"/>
    </location>
</feature>
<keyword evidence="1" id="KW-1133">Transmembrane helix</keyword>
<dbReference type="AlphaFoldDB" id="A0A7Y7WAQ6"/>
<evidence type="ECO:0000256" key="1">
    <source>
        <dbReference type="SAM" id="Phobius"/>
    </source>
</evidence>
<evidence type="ECO:0000313" key="2">
    <source>
        <dbReference type="EMBL" id="NWB45696.1"/>
    </source>
</evidence>
<dbReference type="RefSeq" id="WP_100941628.1">
    <property type="nucleotide sequence ID" value="NZ_JACAPU010000005.1"/>
</dbReference>
<name>A0A7Y7WAQ6_9PSED</name>
<keyword evidence="1" id="KW-0472">Membrane</keyword>
<comment type="caution">
    <text evidence="2">The sequence shown here is derived from an EMBL/GenBank/DDBJ whole genome shotgun (WGS) entry which is preliminary data.</text>
</comment>
<accession>A0A7Y7WAQ6</accession>